<accession>A0A0G0MU91</accession>
<evidence type="ECO:0000313" key="1">
    <source>
        <dbReference type="EMBL" id="KKR04001.1"/>
    </source>
</evidence>
<dbReference type="Proteomes" id="UP000033935">
    <property type="component" value="Unassembled WGS sequence"/>
</dbReference>
<dbReference type="SUPFAM" id="SSF56784">
    <property type="entry name" value="HAD-like"/>
    <property type="match status" value="1"/>
</dbReference>
<dbReference type="InterPro" id="IPR023214">
    <property type="entry name" value="HAD_sf"/>
</dbReference>
<gene>
    <name evidence="1" type="ORF">UT30_C0014G0009</name>
</gene>
<organism evidence="1 2">
    <name type="scientific">Candidatus Uhrbacteria bacterium GW2011_GWF2_39_13</name>
    <dbReference type="NCBI Taxonomy" id="1618995"/>
    <lineage>
        <taxon>Bacteria</taxon>
        <taxon>Candidatus Uhriibacteriota</taxon>
    </lineage>
</organism>
<protein>
    <submittedName>
        <fullName evidence="1">Capsule biosynthesis phosphatase</fullName>
    </submittedName>
</protein>
<dbReference type="InterPro" id="IPR036412">
    <property type="entry name" value="HAD-like_sf"/>
</dbReference>
<evidence type="ECO:0000313" key="2">
    <source>
        <dbReference type="Proteomes" id="UP000033935"/>
    </source>
</evidence>
<proteinExistence type="predicted"/>
<dbReference type="AlphaFoldDB" id="A0A0G0MU91"/>
<dbReference type="EMBL" id="LBWG01000014">
    <property type="protein sequence ID" value="KKR04001.1"/>
    <property type="molecule type" value="Genomic_DNA"/>
</dbReference>
<sequence>MTRICIDLDGVVCNIKMPHEKYSELLPVEGAKERLQQLKQNGHYIILYTARHMKTTGANVGLAMARIGKDTLDWLITHEIPYDEIYFGKPWADIYIDDNALRFECWDKINGDGSGLPISNEKLIRGDK</sequence>
<dbReference type="Gene3D" id="3.40.50.1000">
    <property type="entry name" value="HAD superfamily/HAD-like"/>
    <property type="match status" value="1"/>
</dbReference>
<dbReference type="PATRIC" id="fig|1618995.3.peg.686"/>
<reference evidence="1 2" key="1">
    <citation type="journal article" date="2015" name="Nature">
        <title>rRNA introns, odd ribosomes, and small enigmatic genomes across a large radiation of phyla.</title>
        <authorList>
            <person name="Brown C.T."/>
            <person name="Hug L.A."/>
            <person name="Thomas B.C."/>
            <person name="Sharon I."/>
            <person name="Castelle C.J."/>
            <person name="Singh A."/>
            <person name="Wilkins M.J."/>
            <person name="Williams K.H."/>
            <person name="Banfield J.F."/>
        </authorList>
    </citation>
    <scope>NUCLEOTIDE SEQUENCE [LARGE SCALE GENOMIC DNA]</scope>
</reference>
<name>A0A0G0MU91_9BACT</name>
<comment type="caution">
    <text evidence="1">The sequence shown here is derived from an EMBL/GenBank/DDBJ whole genome shotgun (WGS) entry which is preliminary data.</text>
</comment>